<keyword evidence="4" id="KW-0413">Isomerase</keyword>
<proteinExistence type="predicted"/>
<dbReference type="AlphaFoldDB" id="A0A3B1D4V8"/>
<dbReference type="SUPFAM" id="SSF55347">
    <property type="entry name" value="Glyceraldehyde-3-phosphate dehydrogenase-like, C-terminal domain"/>
    <property type="match status" value="1"/>
</dbReference>
<evidence type="ECO:0000256" key="1">
    <source>
        <dbReference type="SAM" id="MobiDB-lite"/>
    </source>
</evidence>
<dbReference type="InterPro" id="IPR052199">
    <property type="entry name" value="MIPS"/>
</dbReference>
<gene>
    <name evidence="4" type="ORF">MNBD_NITROSPINAE05-883</name>
</gene>
<dbReference type="GO" id="GO:0006021">
    <property type="term" value="P:inositol biosynthetic process"/>
    <property type="evidence" value="ECO:0007669"/>
    <property type="project" value="TreeGrafter"/>
</dbReference>
<evidence type="ECO:0000259" key="3">
    <source>
        <dbReference type="Pfam" id="PF12804"/>
    </source>
</evidence>
<dbReference type="Gene3D" id="3.40.50.720">
    <property type="entry name" value="NAD(P)-binding Rossmann-like Domain"/>
    <property type="match status" value="1"/>
</dbReference>
<dbReference type="EC" id="5.5.1.4" evidence="4"/>
<dbReference type="Gene3D" id="3.30.360.10">
    <property type="entry name" value="Dihydrodipicolinate Reductase, domain 2"/>
    <property type="match status" value="1"/>
</dbReference>
<evidence type="ECO:0000313" key="4">
    <source>
        <dbReference type="EMBL" id="VAX31823.1"/>
    </source>
</evidence>
<feature type="region of interest" description="Disordered" evidence="1">
    <location>
        <begin position="608"/>
        <end position="633"/>
    </location>
</feature>
<accession>A0A3B1D4V8</accession>
<dbReference type="Gene3D" id="3.90.550.10">
    <property type="entry name" value="Spore Coat Polysaccharide Biosynthesis Protein SpsA, Chain A"/>
    <property type="match status" value="1"/>
</dbReference>
<evidence type="ECO:0000259" key="2">
    <source>
        <dbReference type="Pfam" id="PF01658"/>
    </source>
</evidence>
<dbReference type="InterPro" id="IPR013021">
    <property type="entry name" value="Myo-inos-1-P_Synthase_GAPDH"/>
</dbReference>
<protein>
    <submittedName>
        <fullName evidence="4">Inositol-1-phosphate synthase</fullName>
        <ecNumber evidence="4">5.5.1.4</ecNumber>
    </submittedName>
</protein>
<organism evidence="4">
    <name type="scientific">hydrothermal vent metagenome</name>
    <dbReference type="NCBI Taxonomy" id="652676"/>
    <lineage>
        <taxon>unclassified sequences</taxon>
        <taxon>metagenomes</taxon>
        <taxon>ecological metagenomes</taxon>
    </lineage>
</organism>
<feature type="compositionally biased region" description="Basic and acidic residues" evidence="1">
    <location>
        <begin position="609"/>
        <end position="620"/>
    </location>
</feature>
<dbReference type="Pfam" id="PF01658">
    <property type="entry name" value="Inos-1-P_synth"/>
    <property type="match status" value="1"/>
</dbReference>
<dbReference type="GO" id="GO:0016779">
    <property type="term" value="F:nucleotidyltransferase activity"/>
    <property type="evidence" value="ECO:0007669"/>
    <property type="project" value="UniProtKB-ARBA"/>
</dbReference>
<dbReference type="InterPro" id="IPR025877">
    <property type="entry name" value="MobA-like_NTP_Trfase"/>
</dbReference>
<sequence length="633" mass="69807">MKKIRIAIIGIGNCASSLIQGIHFYKGKDLDDAIGLMHGEIGGFRPDDIEVVAGFDVDKRKVGQDIHEAIFMNPNCTTVFQPDIPKSGVKVQMGNILDGISAHMADFDDKKTFLPASKKQPTQADVVKILNDSGAEILVNYLPVGSEQATRFYVECALEAGVGFINNIPVFIASNPEWAKRFAEKNIPIIGDDIKSQFGATITHRVLTDLFKKRGVKLDRTYQLNTGGNTDFLNMLNRDRLASKKTSKTEAVQSAAKKRLAANDIHVGPSDYVPWQNDNKVCFIRMEGRIFGDVPINMEMRLSVEDSPNSAGVAIDTIRCAKLALDRGEGGVLHGPSAYFCKHPMHQFVDEEAHYMTEEFINGGAQGKTKKCLIIAAGKGLRLRSQGDSKPLTPIFGVPLIERVILNALEAGANEFFVVTGYQGAPLKSFLQSLSNRLGIPITPIDNEDWEKENGLSVLKGRQYFQEPFLLLMADHLFDPQIARELMAFPLANEEIVLAVDQNKSSSLVDMQDVTRVITEAGNIKKIGKGLENFDAFDTGIFFCRPVIFKALEQSSHKNGNTTLSGAIQILAEKNQARTFDIGGRFWIDVDDPAAFKKAENALLTEIEDSAKNDSKEETSVIKPVQQKAEKDR</sequence>
<dbReference type="EMBL" id="UOGG01000175">
    <property type="protein sequence ID" value="VAX31823.1"/>
    <property type="molecule type" value="Genomic_DNA"/>
</dbReference>
<dbReference type="PANTHER" id="PTHR43125">
    <property type="entry name" value="INOSITOL-3-PHOSPHATE SYNTHASE"/>
    <property type="match status" value="1"/>
</dbReference>
<dbReference type="InterPro" id="IPR036291">
    <property type="entry name" value="NAD(P)-bd_dom_sf"/>
</dbReference>
<dbReference type="PANTHER" id="PTHR43125:SF1">
    <property type="entry name" value="INOSITOL-3-PHOSPHATE SYNTHASE"/>
    <property type="match status" value="1"/>
</dbReference>
<dbReference type="Pfam" id="PF12804">
    <property type="entry name" value="NTP_transf_3"/>
    <property type="match status" value="1"/>
</dbReference>
<dbReference type="InterPro" id="IPR029044">
    <property type="entry name" value="Nucleotide-diphossugar_trans"/>
</dbReference>
<name>A0A3B1D4V8_9ZZZZ</name>
<dbReference type="SUPFAM" id="SSF51735">
    <property type="entry name" value="NAD(P)-binding Rossmann-fold domains"/>
    <property type="match status" value="1"/>
</dbReference>
<feature type="domain" description="Myo-inositol-1-phosphate synthase GAPDH-like" evidence="2">
    <location>
        <begin position="199"/>
        <end position="307"/>
    </location>
</feature>
<reference evidence="4" key="1">
    <citation type="submission" date="2018-06" db="EMBL/GenBank/DDBJ databases">
        <authorList>
            <person name="Zhirakovskaya E."/>
        </authorList>
    </citation>
    <scope>NUCLEOTIDE SEQUENCE</scope>
</reference>
<dbReference type="GO" id="GO:0004512">
    <property type="term" value="F:inositol-3-phosphate synthase activity"/>
    <property type="evidence" value="ECO:0007669"/>
    <property type="project" value="UniProtKB-EC"/>
</dbReference>
<dbReference type="SUPFAM" id="SSF53448">
    <property type="entry name" value="Nucleotide-diphospho-sugar transferases"/>
    <property type="match status" value="1"/>
</dbReference>
<feature type="domain" description="MobA-like NTP transferase" evidence="3">
    <location>
        <begin position="372"/>
        <end position="505"/>
    </location>
</feature>